<dbReference type="AlphaFoldDB" id="A0A1X4G9R8"/>
<dbReference type="Pfam" id="PF02452">
    <property type="entry name" value="PemK_toxin"/>
    <property type="match status" value="1"/>
</dbReference>
<dbReference type="InterPro" id="IPR003477">
    <property type="entry name" value="PemK-like"/>
</dbReference>
<dbReference type="Proteomes" id="UP000193587">
    <property type="component" value="Unassembled WGS sequence"/>
</dbReference>
<organism evidence="1 2">
    <name type="scientific">Halorubrum ezzemoulense DSM 17463</name>
    <dbReference type="NCBI Taxonomy" id="1121945"/>
    <lineage>
        <taxon>Archaea</taxon>
        <taxon>Methanobacteriati</taxon>
        <taxon>Methanobacteriota</taxon>
        <taxon>Stenosarchaea group</taxon>
        <taxon>Halobacteria</taxon>
        <taxon>Halobacteriales</taxon>
        <taxon>Haloferacaceae</taxon>
        <taxon>Halorubrum</taxon>
    </lineage>
</organism>
<dbReference type="InterPro" id="IPR011067">
    <property type="entry name" value="Plasmid_toxin/cell-grow_inhib"/>
</dbReference>
<proteinExistence type="predicted"/>
<evidence type="ECO:0000313" key="1">
    <source>
        <dbReference type="EMBL" id="OSO93899.1"/>
    </source>
</evidence>
<protein>
    <submittedName>
        <fullName evidence="1">Growth inhibitor PemK</fullName>
    </submittedName>
</protein>
<accession>A0A1X4G9R8</accession>
<reference evidence="1 2" key="1">
    <citation type="submission" date="2017-04" db="EMBL/GenBank/DDBJ databases">
        <title>MLSA of the genus Halorubrum.</title>
        <authorList>
            <person name="De La Haba R."/>
            <person name="Sanchez-Porro C."/>
            <person name="Infante-Dominguez C."/>
            <person name="Ventosa A."/>
        </authorList>
    </citation>
    <scope>NUCLEOTIDE SEQUENCE [LARGE SCALE GENOMIC DNA]</scope>
    <source>
        <strain evidence="1 2">DSM 17463</strain>
    </source>
</reference>
<gene>
    <name evidence="1" type="ORF">B9H04_14815</name>
</gene>
<evidence type="ECO:0000313" key="2">
    <source>
        <dbReference type="Proteomes" id="UP000193587"/>
    </source>
</evidence>
<sequence length="116" mass="12519">MQVRRGDIVIVELNPTKGSEQHGKSRPCVVIQNDVGNQYSPTTIIAPFTTQYTSGDTYPFEVEVLASDTALSHDSVADLSQIRVIDIDGRVKKNIGSVPSSDMAKIDSAIKDSLGI</sequence>
<dbReference type="GO" id="GO:0016075">
    <property type="term" value="P:rRNA catabolic process"/>
    <property type="evidence" value="ECO:0007669"/>
    <property type="project" value="TreeGrafter"/>
</dbReference>
<dbReference type="GO" id="GO:0004521">
    <property type="term" value="F:RNA endonuclease activity"/>
    <property type="evidence" value="ECO:0007669"/>
    <property type="project" value="TreeGrafter"/>
</dbReference>
<name>A0A1X4G9R8_HALEZ</name>
<dbReference type="PANTHER" id="PTHR33988:SF2">
    <property type="entry name" value="ENDORIBONUCLEASE MAZF"/>
    <property type="match status" value="1"/>
</dbReference>
<dbReference type="PIRSF" id="PIRSF033490">
    <property type="entry name" value="MazF"/>
    <property type="match status" value="1"/>
</dbReference>
<dbReference type="GO" id="GO:0006402">
    <property type="term" value="P:mRNA catabolic process"/>
    <property type="evidence" value="ECO:0007669"/>
    <property type="project" value="TreeGrafter"/>
</dbReference>
<comment type="caution">
    <text evidence="1">The sequence shown here is derived from an EMBL/GenBank/DDBJ whole genome shotgun (WGS) entry which is preliminary data.</text>
</comment>
<dbReference type="GO" id="GO:0003677">
    <property type="term" value="F:DNA binding"/>
    <property type="evidence" value="ECO:0007669"/>
    <property type="project" value="InterPro"/>
</dbReference>
<dbReference type="RefSeq" id="WP_080508743.1">
    <property type="nucleotide sequence ID" value="NZ_ATXS01000052.1"/>
</dbReference>
<dbReference type="GeneID" id="301360919"/>
<dbReference type="PANTHER" id="PTHR33988">
    <property type="entry name" value="ENDORIBONUCLEASE MAZF-RELATED"/>
    <property type="match status" value="1"/>
</dbReference>
<dbReference type="Gene3D" id="2.30.30.110">
    <property type="match status" value="1"/>
</dbReference>
<dbReference type="SUPFAM" id="SSF50118">
    <property type="entry name" value="Cell growth inhibitor/plasmid maintenance toxic component"/>
    <property type="match status" value="1"/>
</dbReference>
<dbReference type="EMBL" id="NEDJ01000071">
    <property type="protein sequence ID" value="OSO93899.1"/>
    <property type="molecule type" value="Genomic_DNA"/>
</dbReference>